<comment type="subcellular location">
    <subcellularLocation>
        <location evidence="2">Cell outer membrane</location>
        <topology evidence="2">Peripheral membrane protein</topology>
        <orientation evidence="2">Extracellular side</orientation>
    </subcellularLocation>
    <subcellularLocation>
        <location evidence="1">Secreted</location>
        <location evidence="1">Cell wall</location>
    </subcellularLocation>
</comment>
<name>A0AAQ0EKJ6_9CHLA</name>
<reference evidence="12" key="1">
    <citation type="journal article" date="2021" name="Front. Microbiol.">
        <title>Generation of Tetracycline and Rifamycin Resistant Chlamydia Suis Recombinants.</title>
        <authorList>
            <person name="Marti H."/>
            <person name="Bommana S."/>
            <person name="Read T.D."/>
            <person name="Pesch T."/>
            <person name="Prahauser B."/>
            <person name="Dean D."/>
            <person name="Borel N."/>
        </authorList>
    </citation>
    <scope>NUCLEOTIDE SEQUENCE</scope>
    <source>
        <strain evidence="12">208.1</strain>
    </source>
</reference>
<gene>
    <name evidence="12" type="ORF">INQ84_02620</name>
</gene>
<keyword evidence="10" id="KW-0998">Cell outer membrane</keyword>
<dbReference type="InterPro" id="IPR011050">
    <property type="entry name" value="Pectin_lyase_fold/virulence"/>
</dbReference>
<evidence type="ECO:0000256" key="3">
    <source>
        <dbReference type="ARBA" id="ARBA00007542"/>
    </source>
</evidence>
<evidence type="ECO:0000256" key="4">
    <source>
        <dbReference type="ARBA" id="ARBA00022452"/>
    </source>
</evidence>
<evidence type="ECO:0000256" key="7">
    <source>
        <dbReference type="ARBA" id="ARBA00022692"/>
    </source>
</evidence>
<dbReference type="SUPFAM" id="SSF51126">
    <property type="entry name" value="Pectin lyase-like"/>
    <property type="match status" value="1"/>
</dbReference>
<evidence type="ECO:0000256" key="1">
    <source>
        <dbReference type="ARBA" id="ARBA00004191"/>
    </source>
</evidence>
<evidence type="ECO:0000313" key="12">
    <source>
        <dbReference type="EMBL" id="QYC74010.1"/>
    </source>
</evidence>
<dbReference type="RefSeq" id="WP_080125047.1">
    <property type="nucleotide sequence ID" value="NZ_CP063064.1"/>
</dbReference>
<dbReference type="SMART" id="SM00869">
    <property type="entry name" value="Autotransporter"/>
    <property type="match status" value="1"/>
</dbReference>
<protein>
    <submittedName>
        <fullName evidence="12">Pmp family polymorphic membrane protein autotransporter adhesin</fullName>
    </submittedName>
</protein>
<dbReference type="EMBL" id="CP063185">
    <property type="protein sequence ID" value="QYC74010.1"/>
    <property type="molecule type" value="Genomic_DNA"/>
</dbReference>
<dbReference type="Proteomes" id="UP000825134">
    <property type="component" value="Chromosome"/>
</dbReference>
<dbReference type="InterPro" id="IPR011427">
    <property type="entry name" value="Polymorphic_membr_middle"/>
</dbReference>
<keyword evidence="6" id="KW-0964">Secreted</keyword>
<evidence type="ECO:0000256" key="8">
    <source>
        <dbReference type="ARBA" id="ARBA00022729"/>
    </source>
</evidence>
<dbReference type="Pfam" id="PF02415">
    <property type="entry name" value="Chlam_PMP"/>
    <property type="match status" value="4"/>
</dbReference>
<evidence type="ECO:0000256" key="9">
    <source>
        <dbReference type="ARBA" id="ARBA00023136"/>
    </source>
</evidence>
<evidence type="ECO:0000313" key="13">
    <source>
        <dbReference type="Proteomes" id="UP000825134"/>
    </source>
</evidence>
<dbReference type="PROSITE" id="PS51208">
    <property type="entry name" value="AUTOTRANSPORTER"/>
    <property type="match status" value="1"/>
</dbReference>
<keyword evidence="7" id="KW-0812">Transmembrane</keyword>
<evidence type="ECO:0000259" key="11">
    <source>
        <dbReference type="PROSITE" id="PS51208"/>
    </source>
</evidence>
<evidence type="ECO:0000256" key="6">
    <source>
        <dbReference type="ARBA" id="ARBA00022525"/>
    </source>
</evidence>
<proteinExistence type="inferred from homology"/>
<dbReference type="SUPFAM" id="SSF103515">
    <property type="entry name" value="Autotransporter"/>
    <property type="match status" value="1"/>
</dbReference>
<dbReference type="InterPro" id="IPR003368">
    <property type="entry name" value="POMP_repeat"/>
</dbReference>
<evidence type="ECO:0000256" key="5">
    <source>
        <dbReference type="ARBA" id="ARBA00022512"/>
    </source>
</evidence>
<feature type="domain" description="Autotransporter" evidence="11">
    <location>
        <begin position="603"/>
        <end position="879"/>
    </location>
</feature>
<accession>A0AAQ0EKJ6</accession>
<dbReference type="InterPro" id="IPR005546">
    <property type="entry name" value="Autotransporte_beta"/>
</dbReference>
<keyword evidence="4" id="KW-1134">Transmembrane beta strand</keyword>
<comment type="similarity">
    <text evidence="3">Belongs to the PMP outer membrane protein family.</text>
</comment>
<keyword evidence="9" id="KW-0472">Membrane</keyword>
<keyword evidence="5" id="KW-0134">Cell wall</keyword>
<evidence type="ECO:0000256" key="2">
    <source>
        <dbReference type="ARBA" id="ARBA00004416"/>
    </source>
</evidence>
<dbReference type="NCBIfam" id="TIGR01376">
    <property type="entry name" value="POMP_repeat"/>
    <property type="match status" value="5"/>
</dbReference>
<dbReference type="Pfam" id="PF07548">
    <property type="entry name" value="ChlamPMP_M"/>
    <property type="match status" value="1"/>
</dbReference>
<evidence type="ECO:0000256" key="10">
    <source>
        <dbReference type="ARBA" id="ARBA00023237"/>
    </source>
</evidence>
<dbReference type="InterPro" id="IPR036709">
    <property type="entry name" value="Autotransporte_beta_dom_sf"/>
</dbReference>
<sequence>MRPDHVNFCCLCAAILSPITILFGQDSLDEAALFTKNPNHIVCAFFEDWTMEKPSSSLSSHALREDPLYIVGNTHSWFVSKQQNPSDGGLLLKEQGDLAIQDFRFLSFTDCASSKEDAPAILHQKQGQLFLRNNGSVSFCRNRAEGSGGSISADALFLQHNYLFTAFEENSSAKHGGAIQAQTFSLSRNISPISFTRNRASLNGGAISCQNLICAGNVNPLFFTNNSALNGGAICCIDEQNTPEKGKLSLFCNQETLFSGNTAKEKGGAIYAKHVVLKHNGPISFVNNNAKVGGAIAIQSGGSLSIVAGEGSVLFHNNSCHHSDQGTIRNAIYLEKDAVLSSLEAHNGDILFFDPIVQELASHKSLATSSLQAGLASSTPNTQTPICIQTNPHCSVIFSGERLSQEEKTEANLTSRLQQPVELKSGRLVLKDRAILSTPSFSEDPQALLMMDVGTSLITSSDLTLTTLSIPLNSLDMKNSVTIQAPTLSIQKIFLSNSENGNFYENVEMLSKDQNEIPLLTLPKGMPHPNLPDGNLSSHFGYQGDWTFSWKSSDQGETLVANWTTKNYKPHPERQSTLVSNTLWNTYSDMQAVQSMINTLAHGGAYLFGTWGSAVSNLFYVQDNSEKPSDKWNHRSLGYLFGISTHSLDDHSFCLAAGQLLGKSSDSFITTAETTSYIAAVQTQLATSLMKISAQACYNESIHELKTNYRSFSKGGFGTWHSVAISGEIGASIPIVSNGSGLFSSFSIFSKLQGFSGKQDGFEESLGEARAFSDSSFKNISLPVGISFEKKSQKTRNYYHFLGAYIQDLKRSAESGPVTLLKNAVTWDAPMANLDSRAWMFRLTNQRALHRLQTLLNVSCMLRGHSYSYSLDLGTTYRF</sequence>
<dbReference type="GO" id="GO:0009279">
    <property type="term" value="C:cell outer membrane"/>
    <property type="evidence" value="ECO:0007669"/>
    <property type="project" value="UniProtKB-SubCell"/>
</dbReference>
<dbReference type="AlphaFoldDB" id="A0AAQ0EKJ6"/>
<organism evidence="12 13">
    <name type="scientific">Chlamydia suis</name>
    <dbReference type="NCBI Taxonomy" id="83559"/>
    <lineage>
        <taxon>Bacteria</taxon>
        <taxon>Pseudomonadati</taxon>
        <taxon>Chlamydiota</taxon>
        <taxon>Chlamydiia</taxon>
        <taxon>Chlamydiales</taxon>
        <taxon>Chlamydiaceae</taxon>
        <taxon>Chlamydia/Chlamydophila group</taxon>
        <taxon>Chlamydia</taxon>
    </lineage>
</organism>
<keyword evidence="8" id="KW-0732">Signal</keyword>